<sequence>MNSFIIFLRAVNVSGKNLIKMADLKALLVKEGYQDVKTYIQSGNVFLKSNLSAKELKTNFNQLLKKHFQLEISCFVLTIDQVKKALANNPIKREMEGNKLFFTFLDDTPKKEDIDALGALDISPEEYHLNEDLLYFYLPNGMSNSKLNNNFFEKKLKVNATGRNLNTINKMLQLANE</sequence>
<keyword evidence="2" id="KW-1185">Reference proteome</keyword>
<evidence type="ECO:0000313" key="2">
    <source>
        <dbReference type="Proteomes" id="UP001363035"/>
    </source>
</evidence>
<dbReference type="Pfam" id="PF08002">
    <property type="entry name" value="DUF1697"/>
    <property type="match status" value="1"/>
</dbReference>
<dbReference type="RefSeq" id="WP_099365700.1">
    <property type="nucleotide sequence ID" value="NZ_JAYLLN010000050.1"/>
</dbReference>
<comment type="caution">
    <text evidence="1">The sequence shown here is derived from an EMBL/GenBank/DDBJ whole genome shotgun (WGS) entry which is preliminary data.</text>
</comment>
<name>A0ABU8IA22_9SPHI</name>
<dbReference type="PIRSF" id="PIRSF008502">
    <property type="entry name" value="UCP008502"/>
    <property type="match status" value="1"/>
</dbReference>
<dbReference type="Gene3D" id="3.30.70.1280">
    <property type="entry name" value="SP0830-like domains"/>
    <property type="match status" value="1"/>
</dbReference>
<dbReference type="PANTHER" id="PTHR36439">
    <property type="entry name" value="BLL4334 PROTEIN"/>
    <property type="match status" value="1"/>
</dbReference>
<dbReference type="InterPro" id="IPR012545">
    <property type="entry name" value="DUF1697"/>
</dbReference>
<dbReference type="Proteomes" id="UP001363035">
    <property type="component" value="Unassembled WGS sequence"/>
</dbReference>
<dbReference type="SUPFAM" id="SSF160379">
    <property type="entry name" value="SP0830-like"/>
    <property type="match status" value="1"/>
</dbReference>
<organism evidence="1 2">
    <name type="scientific">Sphingobacterium tenebrionis</name>
    <dbReference type="NCBI Taxonomy" id="3111775"/>
    <lineage>
        <taxon>Bacteria</taxon>
        <taxon>Pseudomonadati</taxon>
        <taxon>Bacteroidota</taxon>
        <taxon>Sphingobacteriia</taxon>
        <taxon>Sphingobacteriales</taxon>
        <taxon>Sphingobacteriaceae</taxon>
        <taxon>Sphingobacterium</taxon>
    </lineage>
</organism>
<proteinExistence type="predicted"/>
<dbReference type="EMBL" id="JAYLLN010000050">
    <property type="protein sequence ID" value="MEI5986255.1"/>
    <property type="molecule type" value="Genomic_DNA"/>
</dbReference>
<accession>A0ABU8IA22</accession>
<dbReference type="PANTHER" id="PTHR36439:SF1">
    <property type="entry name" value="DUF1697 DOMAIN-CONTAINING PROTEIN"/>
    <property type="match status" value="1"/>
</dbReference>
<reference evidence="1 2" key="1">
    <citation type="submission" date="2024-01" db="EMBL/GenBank/DDBJ databases">
        <title>Sphingobacterium tenebrionis sp. nov., a novel endophyte isolated from tenebrio molitor intestines.</title>
        <authorList>
            <person name="Zhang C."/>
        </authorList>
    </citation>
    <scope>NUCLEOTIDE SEQUENCE [LARGE SCALE GENOMIC DNA]</scope>
    <source>
        <strain evidence="1 2">PU5-4</strain>
    </source>
</reference>
<gene>
    <name evidence="1" type="ORF">VJ786_15225</name>
</gene>
<evidence type="ECO:0000313" key="1">
    <source>
        <dbReference type="EMBL" id="MEI5986255.1"/>
    </source>
</evidence>
<protein>
    <submittedName>
        <fullName evidence="1">DUF1697 domain-containing protein</fullName>
    </submittedName>
</protein>